<dbReference type="Gene3D" id="3.30.450.20">
    <property type="entry name" value="PAS domain"/>
    <property type="match status" value="1"/>
</dbReference>
<evidence type="ECO:0000313" key="1">
    <source>
        <dbReference type="Proteomes" id="UP000035642"/>
    </source>
</evidence>
<keyword evidence="1" id="KW-1185">Reference proteome</keyword>
<dbReference type="CDD" id="cd00130">
    <property type="entry name" value="PAS"/>
    <property type="match status" value="1"/>
</dbReference>
<reference evidence="1" key="1">
    <citation type="submission" date="2012-09" db="EMBL/GenBank/DDBJ databases">
        <authorList>
            <person name="Martin A.A."/>
        </authorList>
    </citation>
    <scope>NUCLEOTIDE SEQUENCE</scope>
</reference>
<protein>
    <submittedName>
        <fullName evidence="2">PAS domain-containing protein</fullName>
    </submittedName>
</protein>
<accession>A0A0K0DPM3</accession>
<dbReference type="InterPro" id="IPR000014">
    <property type="entry name" value="PAS"/>
</dbReference>
<dbReference type="AlphaFoldDB" id="A0A0K0DPM3"/>
<dbReference type="Pfam" id="PF14598">
    <property type="entry name" value="PAS_11"/>
    <property type="match status" value="1"/>
</dbReference>
<sequence length="90" mass="10255">MTSKLPKRSCGFMFAGYKVPLNSQQFLLRTTPDLSIVFCDSRVGEILGFNPIDLLDRTLYHLITVEDTESLLRAHMMSKNISATWSDKKD</sequence>
<proteinExistence type="predicted"/>
<name>A0A0K0DPM3_ANGCA</name>
<organism evidence="1 2">
    <name type="scientific">Angiostrongylus cantonensis</name>
    <name type="common">Rat lungworm</name>
    <dbReference type="NCBI Taxonomy" id="6313"/>
    <lineage>
        <taxon>Eukaryota</taxon>
        <taxon>Metazoa</taxon>
        <taxon>Ecdysozoa</taxon>
        <taxon>Nematoda</taxon>
        <taxon>Chromadorea</taxon>
        <taxon>Rhabditida</taxon>
        <taxon>Rhabditina</taxon>
        <taxon>Rhabditomorpha</taxon>
        <taxon>Strongyloidea</taxon>
        <taxon>Metastrongylidae</taxon>
        <taxon>Angiostrongylus</taxon>
    </lineage>
</organism>
<reference evidence="2" key="2">
    <citation type="submission" date="2017-02" db="UniProtKB">
        <authorList>
            <consortium name="WormBaseParasite"/>
        </authorList>
    </citation>
    <scope>IDENTIFICATION</scope>
</reference>
<dbReference type="SUPFAM" id="SSF55785">
    <property type="entry name" value="PYP-like sensor domain (PAS domain)"/>
    <property type="match status" value="1"/>
</dbReference>
<dbReference type="Proteomes" id="UP000035642">
    <property type="component" value="Unassembled WGS sequence"/>
</dbReference>
<dbReference type="InterPro" id="IPR035965">
    <property type="entry name" value="PAS-like_dom_sf"/>
</dbReference>
<dbReference type="WBParaSite" id="ACAC_0001371201-mRNA-1">
    <property type="protein sequence ID" value="ACAC_0001371201-mRNA-1"/>
    <property type="gene ID" value="ACAC_0001371201"/>
</dbReference>
<evidence type="ECO:0000313" key="2">
    <source>
        <dbReference type="WBParaSite" id="ACAC_0001371201-mRNA-1"/>
    </source>
</evidence>